<name>A0A3Q9I5J7_9BACL</name>
<organism evidence="2 3">
    <name type="scientific">Paenibacillus lutimineralis</name>
    <dbReference type="NCBI Taxonomy" id="2707005"/>
    <lineage>
        <taxon>Bacteria</taxon>
        <taxon>Bacillati</taxon>
        <taxon>Bacillota</taxon>
        <taxon>Bacilli</taxon>
        <taxon>Bacillales</taxon>
        <taxon>Paenibacillaceae</taxon>
        <taxon>Paenibacillus</taxon>
    </lineage>
</organism>
<proteinExistence type="predicted"/>
<evidence type="ECO:0000313" key="3">
    <source>
        <dbReference type="Proteomes" id="UP000270678"/>
    </source>
</evidence>
<dbReference type="PANTHER" id="PTHR33744:SF15">
    <property type="entry name" value="CARBOHYDRATE DIACID REGULATOR"/>
    <property type="match status" value="1"/>
</dbReference>
<dbReference type="PANTHER" id="PTHR33744">
    <property type="entry name" value="CARBOHYDRATE DIACID REGULATOR"/>
    <property type="match status" value="1"/>
</dbReference>
<dbReference type="EMBL" id="CP034346">
    <property type="protein sequence ID" value="AZS13160.1"/>
    <property type="molecule type" value="Genomic_DNA"/>
</dbReference>
<dbReference type="OrthoDB" id="9792148at2"/>
<dbReference type="AlphaFoldDB" id="A0A3Q9I5J7"/>
<protein>
    <submittedName>
        <fullName evidence="2">Transcriptional regulator</fullName>
    </submittedName>
</protein>
<keyword evidence="3" id="KW-1185">Reference proteome</keyword>
<feature type="domain" description="PucR C-terminal helix-turn-helix" evidence="1">
    <location>
        <begin position="304"/>
        <end position="358"/>
    </location>
</feature>
<dbReference type="InterPro" id="IPR042070">
    <property type="entry name" value="PucR_C-HTH_sf"/>
</dbReference>
<dbReference type="KEGG" id="plut:EI981_00760"/>
<reference evidence="3" key="1">
    <citation type="submission" date="2018-12" db="EMBL/GenBank/DDBJ databases">
        <title>Complete genome sequence of Paenibacillus sp. MBLB1234.</title>
        <authorList>
            <person name="Nam Y.-D."/>
            <person name="Kang J."/>
            <person name="Chung W.-H."/>
            <person name="Park Y.S."/>
        </authorList>
    </citation>
    <scope>NUCLEOTIDE SEQUENCE [LARGE SCALE GENOMIC DNA]</scope>
    <source>
        <strain evidence="3">MBLB1234</strain>
    </source>
</reference>
<dbReference type="SUPFAM" id="SSF46689">
    <property type="entry name" value="Homeodomain-like"/>
    <property type="match status" value="1"/>
</dbReference>
<dbReference type="InterPro" id="IPR051448">
    <property type="entry name" value="CdaR-like_regulators"/>
</dbReference>
<dbReference type="Pfam" id="PF13556">
    <property type="entry name" value="HTH_30"/>
    <property type="match status" value="1"/>
</dbReference>
<accession>A0A3Q9I5J7</accession>
<dbReference type="RefSeq" id="WP_126994563.1">
    <property type="nucleotide sequence ID" value="NZ_CP034346.1"/>
</dbReference>
<dbReference type="Gene3D" id="1.10.10.2840">
    <property type="entry name" value="PucR C-terminal helix-turn-helix domain"/>
    <property type="match status" value="1"/>
</dbReference>
<evidence type="ECO:0000259" key="1">
    <source>
        <dbReference type="Pfam" id="PF13556"/>
    </source>
</evidence>
<evidence type="ECO:0000313" key="2">
    <source>
        <dbReference type="EMBL" id="AZS13160.1"/>
    </source>
</evidence>
<dbReference type="InterPro" id="IPR025736">
    <property type="entry name" value="PucR_C-HTH_dom"/>
</dbReference>
<sequence>MDIKELKRQLEGIIGSSLSLLEMDQEIWNSLANGNSLNQPSSGMARLHDRPRWLWKTDSSKVYVFEAETPLTEREIRLIDLLLSAAREKSNHHPFPSKRDEESRCIELGKWLQEQIKSGNIQSTVPDDMAIKPKLAENLFLFLLGCEDRPGQEVQYSKLNKLLRSYFGGEVVLVPMRESWLVLVREALLLDVQDESNEGIETERDMLGALCQGLYELIANEWGGGGFRLTVGDKLINQERLVPTTIALQETLLLGRIFQVSEHIYLPWDLELERLVYHIPDDRRLQFIEESGVDSHLLEDEETLITLENFFQLDCNVSETAKRLYIHRNTLLYRLDKFKQETGLDVRSFQDAVLVKLRILLYKVTKRL</sequence>
<gene>
    <name evidence="2" type="ORF">EI981_00760</name>
</gene>
<dbReference type="InterPro" id="IPR009057">
    <property type="entry name" value="Homeodomain-like_sf"/>
</dbReference>
<dbReference type="Proteomes" id="UP000270678">
    <property type="component" value="Chromosome"/>
</dbReference>